<keyword evidence="3" id="KW-1185">Reference proteome</keyword>
<organism evidence="2 3">
    <name type="scientific">Cytospora paraplurivora</name>
    <dbReference type="NCBI Taxonomy" id="2898453"/>
    <lineage>
        <taxon>Eukaryota</taxon>
        <taxon>Fungi</taxon>
        <taxon>Dikarya</taxon>
        <taxon>Ascomycota</taxon>
        <taxon>Pezizomycotina</taxon>
        <taxon>Sordariomycetes</taxon>
        <taxon>Sordariomycetidae</taxon>
        <taxon>Diaporthales</taxon>
        <taxon>Cytosporaceae</taxon>
        <taxon>Cytospora</taxon>
    </lineage>
</organism>
<feature type="region of interest" description="Disordered" evidence="1">
    <location>
        <begin position="188"/>
        <end position="223"/>
    </location>
</feature>
<evidence type="ECO:0000313" key="2">
    <source>
        <dbReference type="EMBL" id="KAK7746805.1"/>
    </source>
</evidence>
<sequence>MPPSTARKRAKKLLNELWELQTNDIPMTPATLVETKYLLQSSKRCARVEVISPRFLADLPASQIEITDDRIPNFIPTSRFVRCQLEDQRLTGARSHSCQQDPVALPAVLALLNRVCSTASSVRKNSCPTHFRWHCSLTHRTHFIFAFVDVNMRSRVYTIGELLNLKSLAFPDVVAGMNRQDSELADMLRNKPRANSISSRSYSSNSLKRDRKKTMESSSTTSDEVVFRGTMNRRSVVKQEPTPVIKNDSTSTVAKAPAASVSESEQPMEWKYRGRSGSEVTSSEPLPAPTGLNAQQNEGFQRFYKAVVSPTHVRVTAGGRIVPNTRNPVSPTAKRPKDTDGVSGEKTEPTPVTAPNQPPPVMGMPHPMSYFYPGFPGMPTVHPMTGMPMPVMPPGFPYPMPMPPVPTASGAPDKENQVRTDDSRTALHSDSVKPSIKLSPPEQFDRTRPFVYNGQQWMFPMFPAHYPGYLSMPPPGYAGAMPGPQMMMPPHMAMAPMMGQMGPTMPQPPSTAASNPAAAASSRQTTPQPPSKPPISSIRPSQITRKQIDGLRANLKYHEDQLQFNKHQIDENDMENKIQMLHADIERFEKVFRAQVEYEGKHYPKSDKARDEGSLSSDRSSAPSSKNQSQSEESKDSKATTVSNASHPQPKLRKKERTRDSVGLNSNKSSNASYTFDEATSGRDRAFSAMNLAKKSSLPSGAALAPVFQPRSVSTFSCPAPDKQSHGQAWQPAKSEEQITQEQLEAAEKKLLAAGTKAWNLPLEVHGTPNKSALGVSPRDQENLGVPYLVGTLPRGVDPYADHRIKYEYSRNLTSEEIQARHLYWGKAPACVGHGLPKYDGKNFYPASPIKTPNDSPSIRRARISSGVPEIDYGFSAPTGKDNDPFRAVAPNETFVRASCSKAPSVRSAQSFSSQADDHSEQFERALAESKTNEDTESSHDSHSRASLSETKSADYHDARSNGASSKLWQSMLKRGLTSSDVLPSAVTSTTARGYLPHFTGHATTSLSPTISGTISSPSRGSPAKEAEPNSTGTSTFMAPKTGENAPPAPSDRTSISNTLRSMVGMKSPAWAH</sequence>
<feature type="region of interest" description="Disordered" evidence="1">
    <location>
        <begin position="909"/>
        <end position="961"/>
    </location>
</feature>
<reference evidence="2 3" key="1">
    <citation type="journal article" date="2023" name="PLoS ONE">
        <title>Cytospora paraplurivora sp. nov. isolated from orchards with fruit tree decline syndrome in Ontario, Canada.</title>
        <authorList>
            <person name="Ilyukhin E."/>
            <person name="Nguyen H.D.T."/>
            <person name="Castle A.J."/>
            <person name="Ellouze W."/>
        </authorList>
    </citation>
    <scope>NUCLEOTIDE SEQUENCE [LARGE SCALE GENOMIC DNA]</scope>
    <source>
        <strain evidence="2 3">FDS-564</strain>
    </source>
</reference>
<comment type="caution">
    <text evidence="2">The sequence shown here is derived from an EMBL/GenBank/DDBJ whole genome shotgun (WGS) entry which is preliminary data.</text>
</comment>
<feature type="region of interest" description="Disordered" evidence="1">
    <location>
        <begin position="247"/>
        <end position="294"/>
    </location>
</feature>
<feature type="compositionally biased region" description="Basic and acidic residues" evidence="1">
    <location>
        <begin position="335"/>
        <end position="348"/>
    </location>
</feature>
<feature type="compositionally biased region" description="Low complexity" evidence="1">
    <location>
        <begin position="534"/>
        <end position="543"/>
    </location>
</feature>
<feature type="compositionally biased region" description="Low complexity" evidence="1">
    <location>
        <begin position="499"/>
        <end position="526"/>
    </location>
</feature>
<dbReference type="EMBL" id="JAJSPL020000005">
    <property type="protein sequence ID" value="KAK7746805.1"/>
    <property type="molecule type" value="Genomic_DNA"/>
</dbReference>
<feature type="compositionally biased region" description="Basic and acidic residues" evidence="1">
    <location>
        <begin position="602"/>
        <end position="613"/>
    </location>
</feature>
<feature type="region of interest" description="Disordered" evidence="1">
    <location>
        <begin position="321"/>
        <end position="360"/>
    </location>
</feature>
<feature type="compositionally biased region" description="Low complexity" evidence="1">
    <location>
        <begin position="196"/>
        <end position="206"/>
    </location>
</feature>
<feature type="compositionally biased region" description="Polar residues" evidence="1">
    <location>
        <begin position="663"/>
        <end position="674"/>
    </location>
</feature>
<gene>
    <name evidence="2" type="ORF">SLS53_001993</name>
</gene>
<feature type="region of interest" description="Disordered" evidence="1">
    <location>
        <begin position="602"/>
        <end position="677"/>
    </location>
</feature>
<feature type="region of interest" description="Disordered" evidence="1">
    <location>
        <begin position="403"/>
        <end position="442"/>
    </location>
</feature>
<feature type="compositionally biased region" description="Low complexity" evidence="1">
    <location>
        <begin position="1004"/>
        <end position="1022"/>
    </location>
</feature>
<feature type="compositionally biased region" description="Basic and acidic residues" evidence="1">
    <location>
        <begin position="412"/>
        <end position="431"/>
    </location>
</feature>
<feature type="compositionally biased region" description="Low complexity" evidence="1">
    <location>
        <begin position="614"/>
        <end position="631"/>
    </location>
</feature>
<evidence type="ECO:0000313" key="3">
    <source>
        <dbReference type="Proteomes" id="UP001320245"/>
    </source>
</evidence>
<feature type="compositionally biased region" description="Basic and acidic residues" evidence="1">
    <location>
        <begin position="916"/>
        <end position="944"/>
    </location>
</feature>
<feature type="region of interest" description="Disordered" evidence="1">
    <location>
        <begin position="999"/>
        <end position="1073"/>
    </location>
</feature>
<accession>A0AAN9UES6</accession>
<proteinExistence type="predicted"/>
<feature type="region of interest" description="Disordered" evidence="1">
    <location>
        <begin position="499"/>
        <end position="543"/>
    </location>
</feature>
<feature type="compositionally biased region" description="Polar residues" evidence="1">
    <location>
        <begin position="1052"/>
        <end position="1061"/>
    </location>
</feature>
<name>A0AAN9UES6_9PEZI</name>
<evidence type="ECO:0000256" key="1">
    <source>
        <dbReference type="SAM" id="MobiDB-lite"/>
    </source>
</evidence>
<dbReference type="Proteomes" id="UP001320245">
    <property type="component" value="Unassembled WGS sequence"/>
</dbReference>
<protein>
    <submittedName>
        <fullName evidence="2">Uncharacterized protein</fullName>
    </submittedName>
</protein>
<dbReference type="AlphaFoldDB" id="A0AAN9UES6"/>
<feature type="region of interest" description="Disordered" evidence="1">
    <location>
        <begin position="715"/>
        <end position="737"/>
    </location>
</feature>